<evidence type="ECO:0000313" key="2">
    <source>
        <dbReference type="EMBL" id="GBP12982.1"/>
    </source>
</evidence>
<gene>
    <name evidence="2" type="ORF">EVAR_79318_1</name>
</gene>
<protein>
    <submittedName>
        <fullName evidence="2">Uncharacterized protein</fullName>
    </submittedName>
</protein>
<evidence type="ECO:0000256" key="1">
    <source>
        <dbReference type="SAM" id="MobiDB-lite"/>
    </source>
</evidence>
<feature type="compositionally biased region" description="Basic and acidic residues" evidence="1">
    <location>
        <begin position="21"/>
        <end position="37"/>
    </location>
</feature>
<dbReference type="AlphaFoldDB" id="A0A4C1TET8"/>
<proteinExistence type="predicted"/>
<comment type="caution">
    <text evidence="2">The sequence shown here is derived from an EMBL/GenBank/DDBJ whole genome shotgun (WGS) entry which is preliminary data.</text>
</comment>
<evidence type="ECO:0000313" key="3">
    <source>
        <dbReference type="Proteomes" id="UP000299102"/>
    </source>
</evidence>
<reference evidence="2 3" key="1">
    <citation type="journal article" date="2019" name="Commun. Biol.">
        <title>The bagworm genome reveals a unique fibroin gene that provides high tensile strength.</title>
        <authorList>
            <person name="Kono N."/>
            <person name="Nakamura H."/>
            <person name="Ohtoshi R."/>
            <person name="Tomita M."/>
            <person name="Numata K."/>
            <person name="Arakawa K."/>
        </authorList>
    </citation>
    <scope>NUCLEOTIDE SEQUENCE [LARGE SCALE GENOMIC DNA]</scope>
</reference>
<accession>A0A4C1TET8</accession>
<feature type="region of interest" description="Disordered" evidence="1">
    <location>
        <begin position="1"/>
        <end position="59"/>
    </location>
</feature>
<keyword evidence="3" id="KW-1185">Reference proteome</keyword>
<sequence length="76" mass="8561">MHRLRSGLWHPKQVKGQHSLRTLEKRSPFQKIRDIPGYREQPGKTGPLMSPRRTSARRACAPSGTLKLFGGVIADL</sequence>
<organism evidence="2 3">
    <name type="scientific">Eumeta variegata</name>
    <name type="common">Bagworm moth</name>
    <name type="synonym">Eumeta japonica</name>
    <dbReference type="NCBI Taxonomy" id="151549"/>
    <lineage>
        <taxon>Eukaryota</taxon>
        <taxon>Metazoa</taxon>
        <taxon>Ecdysozoa</taxon>
        <taxon>Arthropoda</taxon>
        <taxon>Hexapoda</taxon>
        <taxon>Insecta</taxon>
        <taxon>Pterygota</taxon>
        <taxon>Neoptera</taxon>
        <taxon>Endopterygota</taxon>
        <taxon>Lepidoptera</taxon>
        <taxon>Glossata</taxon>
        <taxon>Ditrysia</taxon>
        <taxon>Tineoidea</taxon>
        <taxon>Psychidae</taxon>
        <taxon>Oiketicinae</taxon>
        <taxon>Eumeta</taxon>
    </lineage>
</organism>
<dbReference type="EMBL" id="BGZK01000054">
    <property type="protein sequence ID" value="GBP12982.1"/>
    <property type="molecule type" value="Genomic_DNA"/>
</dbReference>
<name>A0A4C1TET8_EUMVA</name>
<dbReference type="Proteomes" id="UP000299102">
    <property type="component" value="Unassembled WGS sequence"/>
</dbReference>